<dbReference type="AlphaFoldDB" id="A0A4S9UHY9"/>
<proteinExistence type="predicted"/>
<dbReference type="EMBL" id="QZBJ01000137">
    <property type="protein sequence ID" value="THY68003.1"/>
    <property type="molecule type" value="Genomic_DNA"/>
</dbReference>
<dbReference type="Proteomes" id="UP000309076">
    <property type="component" value="Unassembled WGS sequence"/>
</dbReference>
<evidence type="ECO:0000313" key="5">
    <source>
        <dbReference type="Proteomes" id="UP000309076"/>
    </source>
</evidence>
<evidence type="ECO:0000313" key="4">
    <source>
        <dbReference type="Proteomes" id="UP000305064"/>
    </source>
</evidence>
<keyword evidence="1" id="KW-1133">Transmembrane helix</keyword>
<accession>A0A4S9UHY9</accession>
<keyword evidence="1" id="KW-0472">Membrane</keyword>
<protein>
    <submittedName>
        <fullName evidence="3">Uncharacterized protein</fullName>
    </submittedName>
</protein>
<reference evidence="4 5" key="1">
    <citation type="submission" date="2018-10" db="EMBL/GenBank/DDBJ databases">
        <title>Fifty Aureobasidium pullulans genomes reveal a recombining polyextremotolerant generalist.</title>
        <authorList>
            <person name="Gostincar C."/>
            <person name="Turk M."/>
            <person name="Zajc J."/>
            <person name="Gunde-Cimerman N."/>
        </authorList>
    </citation>
    <scope>NUCLEOTIDE SEQUENCE [LARGE SCALE GENOMIC DNA]</scope>
    <source>
        <strain evidence="2 5">EXF-10796</strain>
        <strain evidence="3 4">EXF-4256</strain>
    </source>
</reference>
<gene>
    <name evidence="3" type="ORF">D6C94_10433</name>
    <name evidence="2" type="ORF">D6D21_09972</name>
</gene>
<dbReference type="Proteomes" id="UP000305064">
    <property type="component" value="Unassembled WGS sequence"/>
</dbReference>
<organism evidence="3 4">
    <name type="scientific">Aureobasidium pullulans</name>
    <name type="common">Black yeast</name>
    <name type="synonym">Pullularia pullulans</name>
    <dbReference type="NCBI Taxonomy" id="5580"/>
    <lineage>
        <taxon>Eukaryota</taxon>
        <taxon>Fungi</taxon>
        <taxon>Dikarya</taxon>
        <taxon>Ascomycota</taxon>
        <taxon>Pezizomycotina</taxon>
        <taxon>Dothideomycetes</taxon>
        <taxon>Dothideomycetidae</taxon>
        <taxon>Dothideales</taxon>
        <taxon>Saccotheciaceae</taxon>
        <taxon>Aureobasidium</taxon>
    </lineage>
</organism>
<feature type="transmembrane region" description="Helical" evidence="1">
    <location>
        <begin position="62"/>
        <end position="88"/>
    </location>
</feature>
<evidence type="ECO:0000313" key="2">
    <source>
        <dbReference type="EMBL" id="THW33498.1"/>
    </source>
</evidence>
<sequence>MSPIMFEQLHSGELQLRDIGTFILEGRCSNSIQARRRPHDTPNLSENAKKTRKRFADLWQKSFASAMFGFPVAGLTTVVCAQILALAISWSEFC</sequence>
<evidence type="ECO:0000313" key="3">
    <source>
        <dbReference type="EMBL" id="THY68003.1"/>
    </source>
</evidence>
<evidence type="ECO:0000256" key="1">
    <source>
        <dbReference type="SAM" id="Phobius"/>
    </source>
</evidence>
<keyword evidence="1" id="KW-0812">Transmembrane</keyword>
<dbReference type="EMBL" id="QZAM01000364">
    <property type="protein sequence ID" value="THW33498.1"/>
    <property type="molecule type" value="Genomic_DNA"/>
</dbReference>
<comment type="caution">
    <text evidence="3">The sequence shown here is derived from an EMBL/GenBank/DDBJ whole genome shotgun (WGS) entry which is preliminary data.</text>
</comment>
<name>A0A4S9UHY9_AURPU</name>